<sequence>MDEVFLFPNIIRFSWGTIDPFFEKAVKVEWPHEKELDKVGDVCNDEEANAPAGTQSIASFLTTAPRKAKPIATRAAFFTQRNMHDVIDF</sequence>
<name>A0A3M6V9P0_9STRA</name>
<evidence type="ECO:0000313" key="1">
    <source>
        <dbReference type="EMBL" id="RMX62793.1"/>
    </source>
</evidence>
<organism evidence="1 3">
    <name type="scientific">Peronospora effusa</name>
    <dbReference type="NCBI Taxonomy" id="542832"/>
    <lineage>
        <taxon>Eukaryota</taxon>
        <taxon>Sar</taxon>
        <taxon>Stramenopiles</taxon>
        <taxon>Oomycota</taxon>
        <taxon>Peronosporomycetes</taxon>
        <taxon>Peronosporales</taxon>
        <taxon>Peronosporaceae</taxon>
        <taxon>Peronospora</taxon>
    </lineage>
</organism>
<dbReference type="EMBL" id="QKXF01000325">
    <property type="protein sequence ID" value="RQM12513.1"/>
    <property type="molecule type" value="Genomic_DNA"/>
</dbReference>
<dbReference type="Proteomes" id="UP000286097">
    <property type="component" value="Unassembled WGS sequence"/>
</dbReference>
<keyword evidence="3" id="KW-1185">Reference proteome</keyword>
<dbReference type="Gene3D" id="1.10.10.460">
    <property type="entry name" value="Ribonuclease hii. Domain 2"/>
    <property type="match status" value="1"/>
</dbReference>
<gene>
    <name evidence="2" type="ORF">DD237_007803</name>
    <name evidence="1" type="ORF">DD238_007752</name>
</gene>
<evidence type="ECO:0000313" key="3">
    <source>
        <dbReference type="Proteomes" id="UP000282087"/>
    </source>
</evidence>
<dbReference type="STRING" id="542832.A0A3M6V9P0"/>
<dbReference type="EMBL" id="QLLG01000506">
    <property type="protein sequence ID" value="RMX62793.1"/>
    <property type="molecule type" value="Genomic_DNA"/>
</dbReference>
<proteinExistence type="predicted"/>
<dbReference type="AlphaFoldDB" id="A0A3M6V9P0"/>
<comment type="caution">
    <text evidence="1">The sequence shown here is derived from an EMBL/GenBank/DDBJ whole genome shotgun (WGS) entry which is preliminary data.</text>
</comment>
<reference evidence="3 4" key="1">
    <citation type="submission" date="2018-06" db="EMBL/GenBank/DDBJ databases">
        <title>Comparative genomics of downy mildews reveals potential adaptations to biotrophy.</title>
        <authorList>
            <person name="Fletcher K."/>
            <person name="Klosterman S.J."/>
            <person name="Derevnina L."/>
            <person name="Martin F."/>
            <person name="Koike S."/>
            <person name="Reyes Chin-Wo S."/>
            <person name="Mou B."/>
            <person name="Michelmore R."/>
        </authorList>
    </citation>
    <scope>NUCLEOTIDE SEQUENCE [LARGE SCALE GENOMIC DNA]</scope>
    <source>
        <strain evidence="2 4">R13</strain>
        <strain evidence="1 3">R14</strain>
    </source>
</reference>
<evidence type="ECO:0000313" key="2">
    <source>
        <dbReference type="EMBL" id="RQM12513.1"/>
    </source>
</evidence>
<accession>A0A3M6V9P0</accession>
<dbReference type="GO" id="GO:0004523">
    <property type="term" value="F:RNA-DNA hybrid ribonuclease activity"/>
    <property type="evidence" value="ECO:0007669"/>
    <property type="project" value="InterPro"/>
</dbReference>
<protein>
    <submittedName>
        <fullName evidence="1">Uncharacterized protein</fullName>
    </submittedName>
</protein>
<dbReference type="Proteomes" id="UP000282087">
    <property type="component" value="Unassembled WGS sequence"/>
</dbReference>
<dbReference type="InterPro" id="IPR023160">
    <property type="entry name" value="RNase_HII_hlx-loop-hlx_cap_dom"/>
</dbReference>
<dbReference type="VEuPathDB" id="FungiDB:DD237_007803"/>
<evidence type="ECO:0000313" key="4">
    <source>
        <dbReference type="Proteomes" id="UP000286097"/>
    </source>
</evidence>